<evidence type="ECO:0000256" key="6">
    <source>
        <dbReference type="ARBA" id="ARBA00022989"/>
    </source>
</evidence>
<feature type="transmembrane region" description="Helical" evidence="15">
    <location>
        <begin position="307"/>
        <end position="329"/>
    </location>
</feature>
<keyword evidence="3" id="KW-1003">Cell membrane</keyword>
<keyword evidence="6 15" id="KW-1133">Transmembrane helix</keyword>
<dbReference type="Gene3D" id="1.20.1070.10">
    <property type="entry name" value="Rhodopsin 7-helix transmembrane proteins"/>
    <property type="match status" value="1"/>
</dbReference>
<evidence type="ECO:0000256" key="9">
    <source>
        <dbReference type="ARBA" id="ARBA00023157"/>
    </source>
</evidence>
<evidence type="ECO:0000313" key="18">
    <source>
        <dbReference type="Proteomes" id="UP000694402"/>
    </source>
</evidence>
<dbReference type="AlphaFoldDB" id="A0A8C8G6R1"/>
<evidence type="ECO:0000256" key="5">
    <source>
        <dbReference type="ARBA" id="ARBA00022824"/>
    </source>
</evidence>
<feature type="transmembrane region" description="Helical" evidence="15">
    <location>
        <begin position="51"/>
        <end position="75"/>
    </location>
</feature>
<keyword evidence="10 14" id="KW-0675">Receptor</keyword>
<dbReference type="PANTHER" id="PTHR24249:SF415">
    <property type="entry name" value="TRACE AMINE-ASSOCIATED RECEPTOR 1"/>
    <property type="match status" value="1"/>
</dbReference>
<evidence type="ECO:0000256" key="8">
    <source>
        <dbReference type="ARBA" id="ARBA00023136"/>
    </source>
</evidence>
<dbReference type="PROSITE" id="PS50262">
    <property type="entry name" value="G_PROTEIN_RECEP_F1_2"/>
    <property type="match status" value="1"/>
</dbReference>
<dbReference type="InterPro" id="IPR009133">
    <property type="entry name" value="TAAR1"/>
</dbReference>
<dbReference type="CDD" id="cd15314">
    <property type="entry name" value="7tmA_TAAR1"/>
    <property type="match status" value="1"/>
</dbReference>
<evidence type="ECO:0000256" key="11">
    <source>
        <dbReference type="ARBA" id="ARBA00023180"/>
    </source>
</evidence>
<keyword evidence="12 14" id="KW-0807">Transducer</keyword>
<organism evidence="17 18">
    <name type="scientific">Oncorhynchus tshawytscha</name>
    <name type="common">Chinook salmon</name>
    <name type="synonym">Salmo tshawytscha</name>
    <dbReference type="NCBI Taxonomy" id="74940"/>
    <lineage>
        <taxon>Eukaryota</taxon>
        <taxon>Metazoa</taxon>
        <taxon>Chordata</taxon>
        <taxon>Craniata</taxon>
        <taxon>Vertebrata</taxon>
        <taxon>Euteleostomi</taxon>
        <taxon>Actinopterygii</taxon>
        <taxon>Neopterygii</taxon>
        <taxon>Teleostei</taxon>
        <taxon>Protacanthopterygii</taxon>
        <taxon>Salmoniformes</taxon>
        <taxon>Salmonidae</taxon>
        <taxon>Salmoninae</taxon>
        <taxon>Oncorhynchus</taxon>
    </lineage>
</organism>
<evidence type="ECO:0000259" key="16">
    <source>
        <dbReference type="PROSITE" id="PS50262"/>
    </source>
</evidence>
<dbReference type="Ensembl" id="ENSOTST00005047596.2">
    <property type="protein sequence ID" value="ENSOTSP00005043756.2"/>
    <property type="gene ID" value="ENSOTSG00005021178.2"/>
</dbReference>
<evidence type="ECO:0000313" key="17">
    <source>
        <dbReference type="Ensembl" id="ENSOTSP00005043756.2"/>
    </source>
</evidence>
<dbReference type="PRINTS" id="PR00237">
    <property type="entry name" value="GPCRRHODOPSN"/>
</dbReference>
<dbReference type="InterPro" id="IPR050569">
    <property type="entry name" value="TAAR"/>
</dbReference>
<reference evidence="17" key="1">
    <citation type="submission" date="2025-08" db="UniProtKB">
        <authorList>
            <consortium name="Ensembl"/>
        </authorList>
    </citation>
    <scope>IDENTIFICATION</scope>
</reference>
<feature type="transmembrane region" description="Helical" evidence="15">
    <location>
        <begin position="219"/>
        <end position="242"/>
    </location>
</feature>
<evidence type="ECO:0000256" key="10">
    <source>
        <dbReference type="ARBA" id="ARBA00023170"/>
    </source>
</evidence>
<comment type="similarity">
    <text evidence="14">Belongs to the G-protein coupled receptor 1 family.</text>
</comment>
<evidence type="ECO:0000256" key="2">
    <source>
        <dbReference type="ARBA" id="ARBA00004651"/>
    </source>
</evidence>
<keyword evidence="7 14" id="KW-0297">G-protein coupled receptor</keyword>
<dbReference type="GO" id="GO:0001594">
    <property type="term" value="F:trace-amine receptor activity"/>
    <property type="evidence" value="ECO:0007669"/>
    <property type="project" value="InterPro"/>
</dbReference>
<dbReference type="FunFam" id="1.20.1070.10:FF:000030">
    <property type="entry name" value="trace amine-associated receptor 1"/>
    <property type="match status" value="1"/>
</dbReference>
<evidence type="ECO:0000256" key="4">
    <source>
        <dbReference type="ARBA" id="ARBA00022692"/>
    </source>
</evidence>
<dbReference type="GO" id="GO:0005886">
    <property type="term" value="C:plasma membrane"/>
    <property type="evidence" value="ECO:0007669"/>
    <property type="project" value="UniProtKB-SubCell"/>
</dbReference>
<feature type="domain" description="G-protein coupled receptors family 1 profile" evidence="16">
    <location>
        <begin position="67"/>
        <end position="322"/>
    </location>
</feature>
<comment type="subcellular location">
    <subcellularLocation>
        <location evidence="2">Cell membrane</location>
        <topology evidence="2">Multi-pass membrane protein</topology>
    </subcellularLocation>
    <subcellularLocation>
        <location evidence="1">Endoplasmic reticulum membrane</location>
        <topology evidence="1">Multi-pass membrane protein</topology>
    </subcellularLocation>
</comment>
<dbReference type="GO" id="GO:0005789">
    <property type="term" value="C:endoplasmic reticulum membrane"/>
    <property type="evidence" value="ECO:0007669"/>
    <property type="project" value="UniProtKB-SubCell"/>
</dbReference>
<sequence>MAERQDKILSTTTMERGISLSKADIVENIFLCFESVNGSCKRSIFPPTIRVLLYLLLGSMSVLTVCGNLLVIIPIIHFKQLHTPTNYLILSLAVSDLLLGVLVMPPRMVYSVESCWYFGDLFCKIYTSTDVMLCNTSILNLCFISIDRYYAVCHPLLYRTKITVHVVLIMMLVTWTVSAVVGFCMIFLELNIWGIEDFYYNNVACEGGCILFQNKVSSIVASVISFYIPGVGMLSIYLKIFLIAQRQARSIQGTTNQNSVGKSQRKATKTLAIIMGVFLSFWTPFFVINCIDPFISYSTPPVLFETLIWIGYLNSTINPMVYAFFYSWFRKAFRMIISGKIFQPDSSEIQLFSE</sequence>
<accession>A0A8C8G6R1</accession>
<evidence type="ECO:0000256" key="13">
    <source>
        <dbReference type="ARBA" id="ARBA00039439"/>
    </source>
</evidence>
<dbReference type="PROSITE" id="PS00237">
    <property type="entry name" value="G_PROTEIN_RECEP_F1_1"/>
    <property type="match status" value="1"/>
</dbReference>
<dbReference type="Pfam" id="PF00001">
    <property type="entry name" value="7tm_1"/>
    <property type="match status" value="1"/>
</dbReference>
<dbReference type="SUPFAM" id="SSF81321">
    <property type="entry name" value="Family A G protein-coupled receptor-like"/>
    <property type="match status" value="1"/>
</dbReference>
<dbReference type="PANTHER" id="PTHR24249">
    <property type="entry name" value="HISTAMINE RECEPTOR-RELATED G-PROTEIN COUPLED RECEPTOR"/>
    <property type="match status" value="1"/>
</dbReference>
<dbReference type="InterPro" id="IPR009132">
    <property type="entry name" value="TAAR_fam"/>
</dbReference>
<evidence type="ECO:0000256" key="3">
    <source>
        <dbReference type="ARBA" id="ARBA00022475"/>
    </source>
</evidence>
<keyword evidence="9" id="KW-1015">Disulfide bond</keyword>
<evidence type="ECO:0000256" key="12">
    <source>
        <dbReference type="ARBA" id="ARBA00023224"/>
    </source>
</evidence>
<feature type="transmembrane region" description="Helical" evidence="15">
    <location>
        <begin position="87"/>
        <end position="104"/>
    </location>
</feature>
<evidence type="ECO:0000256" key="14">
    <source>
        <dbReference type="RuleBase" id="RU000688"/>
    </source>
</evidence>
<name>A0A8C8G6R1_ONCTS</name>
<keyword evidence="18" id="KW-1185">Reference proteome</keyword>
<dbReference type="Proteomes" id="UP000694402">
    <property type="component" value="Unassembled WGS sequence"/>
</dbReference>
<evidence type="ECO:0000256" key="1">
    <source>
        <dbReference type="ARBA" id="ARBA00004477"/>
    </source>
</evidence>
<dbReference type="PRINTS" id="PR01830">
    <property type="entry name" value="TRACEAMINER"/>
</dbReference>
<dbReference type="InterPro" id="IPR000276">
    <property type="entry name" value="GPCR_Rhodpsn"/>
</dbReference>
<dbReference type="GeneTree" id="ENSGT00950000182934"/>
<proteinExistence type="inferred from homology"/>
<feature type="transmembrane region" description="Helical" evidence="15">
    <location>
        <begin position="166"/>
        <end position="188"/>
    </location>
</feature>
<evidence type="ECO:0000256" key="7">
    <source>
        <dbReference type="ARBA" id="ARBA00023040"/>
    </source>
</evidence>
<dbReference type="InterPro" id="IPR017452">
    <property type="entry name" value="GPCR_Rhodpsn_7TM"/>
</dbReference>
<keyword evidence="5" id="KW-0256">Endoplasmic reticulum</keyword>
<dbReference type="PRINTS" id="PR01831">
    <property type="entry name" value="TRACEAMINE1R"/>
</dbReference>
<gene>
    <name evidence="17" type="primary">TAAR1</name>
</gene>
<dbReference type="SMART" id="SM01381">
    <property type="entry name" value="7TM_GPCR_Srsx"/>
    <property type="match status" value="1"/>
</dbReference>
<feature type="transmembrane region" description="Helical" evidence="15">
    <location>
        <begin position="271"/>
        <end position="295"/>
    </location>
</feature>
<keyword evidence="4 14" id="KW-0812">Transmembrane</keyword>
<evidence type="ECO:0000256" key="15">
    <source>
        <dbReference type="SAM" id="Phobius"/>
    </source>
</evidence>
<keyword evidence="11" id="KW-0325">Glycoprotein</keyword>
<keyword evidence="8 15" id="KW-0472">Membrane</keyword>
<protein>
    <recommendedName>
        <fullName evidence="13">Trace amine-associated receptor 1</fullName>
    </recommendedName>
</protein>
<reference evidence="17" key="2">
    <citation type="submission" date="2025-09" db="UniProtKB">
        <authorList>
            <consortium name="Ensembl"/>
        </authorList>
    </citation>
    <scope>IDENTIFICATION</scope>
</reference>